<keyword evidence="5 7" id="KW-0342">GTP-binding</keyword>
<dbReference type="InterPro" id="IPR027417">
    <property type="entry name" value="P-loop_NTPase"/>
</dbReference>
<dbReference type="GO" id="GO:0005730">
    <property type="term" value="C:nucleolus"/>
    <property type="evidence" value="ECO:0007669"/>
    <property type="project" value="UniProtKB-SubCell"/>
</dbReference>
<feature type="non-terminal residue" evidence="10">
    <location>
        <position position="555"/>
    </location>
</feature>
<dbReference type="AlphaFoldDB" id="A0A367L1I4"/>
<dbReference type="InterPro" id="IPR050755">
    <property type="entry name" value="TRAFAC_YlqF/YawG_RiboMat"/>
</dbReference>
<comment type="similarity">
    <text evidence="7">Belongs to the TRAFAC class YlqF/YawG GTPase family. NOG2 subfamily.</text>
</comment>
<keyword evidence="11" id="KW-1185">Reference proteome</keyword>
<dbReference type="InterPro" id="IPR030378">
    <property type="entry name" value="G_CP_dom"/>
</dbReference>
<evidence type="ECO:0000256" key="5">
    <source>
        <dbReference type="ARBA" id="ARBA00023134"/>
    </source>
</evidence>
<evidence type="ECO:0000313" key="11">
    <source>
        <dbReference type="Proteomes" id="UP000253664"/>
    </source>
</evidence>
<dbReference type="OrthoDB" id="444945at2759"/>
<dbReference type="CDD" id="cd01858">
    <property type="entry name" value="NGP_1"/>
    <property type="match status" value="1"/>
</dbReference>
<comment type="function">
    <text evidence="1 7">GTPase that associates with pre-60S ribosomal subunits in the nucleolus and is required for their nuclear export and maturation.</text>
</comment>
<dbReference type="PROSITE" id="PS51721">
    <property type="entry name" value="G_CP"/>
    <property type="match status" value="1"/>
</dbReference>
<dbReference type="InterPro" id="IPR012971">
    <property type="entry name" value="NOG2_N_dom"/>
</dbReference>
<dbReference type="Gene3D" id="3.40.50.300">
    <property type="entry name" value="P-loop containing nucleotide triphosphate hydrolases"/>
    <property type="match status" value="1"/>
</dbReference>
<evidence type="ECO:0000256" key="8">
    <source>
        <dbReference type="SAM" id="MobiDB-lite"/>
    </source>
</evidence>
<dbReference type="PANTHER" id="PTHR11089:SF9">
    <property type="entry name" value="NUCLEOLAR GTP-BINDING PROTEIN 2"/>
    <property type="match status" value="1"/>
</dbReference>
<gene>
    <name evidence="10" type="ORF">L249_8363</name>
</gene>
<dbReference type="PANTHER" id="PTHR11089">
    <property type="entry name" value="GTP-BINDING PROTEIN-RELATED"/>
    <property type="match status" value="1"/>
</dbReference>
<evidence type="ECO:0000256" key="1">
    <source>
        <dbReference type="ARBA" id="ARBA00003892"/>
    </source>
</evidence>
<evidence type="ECO:0000313" key="10">
    <source>
        <dbReference type="EMBL" id="RCI08276.1"/>
    </source>
</evidence>
<keyword evidence="6 7" id="KW-0539">Nucleus</keyword>
<comment type="subcellular location">
    <subcellularLocation>
        <location evidence="2 7">Nucleus</location>
        <location evidence="2 7">Nucleolus</location>
    </subcellularLocation>
</comment>
<dbReference type="InterPro" id="IPR006073">
    <property type="entry name" value="GTP-bd"/>
</dbReference>
<proteinExistence type="inferred from homology"/>
<feature type="non-terminal residue" evidence="10">
    <location>
        <position position="1"/>
    </location>
</feature>
<keyword evidence="4 7" id="KW-0547">Nucleotide-binding</keyword>
<evidence type="ECO:0000256" key="3">
    <source>
        <dbReference type="ARBA" id="ARBA00022127"/>
    </source>
</evidence>
<evidence type="ECO:0000256" key="6">
    <source>
        <dbReference type="ARBA" id="ARBA00023242"/>
    </source>
</evidence>
<dbReference type="Gene3D" id="1.10.1580.10">
    <property type="match status" value="1"/>
</dbReference>
<name>A0A367L1I4_9HYPO</name>
<dbReference type="Proteomes" id="UP000253664">
    <property type="component" value="Unassembled WGS sequence"/>
</dbReference>
<dbReference type="Pfam" id="PF01926">
    <property type="entry name" value="MMR_HSR1"/>
    <property type="match status" value="1"/>
</dbReference>
<feature type="region of interest" description="Disordered" evidence="8">
    <location>
        <begin position="25"/>
        <end position="55"/>
    </location>
</feature>
<evidence type="ECO:0000256" key="4">
    <source>
        <dbReference type="ARBA" id="ARBA00022741"/>
    </source>
</evidence>
<dbReference type="PRINTS" id="PR00326">
    <property type="entry name" value="GTP1OBG"/>
</dbReference>
<evidence type="ECO:0000256" key="7">
    <source>
        <dbReference type="RuleBase" id="RU364023"/>
    </source>
</evidence>
<dbReference type="Pfam" id="PF08153">
    <property type="entry name" value="NGP1NT"/>
    <property type="match status" value="1"/>
</dbReference>
<organism evidence="10 11">
    <name type="scientific">Ophiocordyceps polyrhachis-furcata BCC 54312</name>
    <dbReference type="NCBI Taxonomy" id="1330021"/>
    <lineage>
        <taxon>Eukaryota</taxon>
        <taxon>Fungi</taxon>
        <taxon>Dikarya</taxon>
        <taxon>Ascomycota</taxon>
        <taxon>Pezizomycotina</taxon>
        <taxon>Sordariomycetes</taxon>
        <taxon>Hypocreomycetidae</taxon>
        <taxon>Hypocreales</taxon>
        <taxon>Ophiocordycipitaceae</taxon>
        <taxon>Ophiocordyceps</taxon>
    </lineage>
</organism>
<dbReference type="EMBL" id="LKCN02000020">
    <property type="protein sequence ID" value="RCI08276.1"/>
    <property type="molecule type" value="Genomic_DNA"/>
</dbReference>
<comment type="caution">
    <text evidence="10">The sequence shown here is derived from an EMBL/GenBank/DDBJ whole genome shotgun (WGS) entry which is preliminary data.</text>
</comment>
<dbReference type="InterPro" id="IPR024929">
    <property type="entry name" value="GNL2_CP_dom"/>
</dbReference>
<dbReference type="SUPFAM" id="SSF52540">
    <property type="entry name" value="P-loop containing nucleoside triphosphate hydrolases"/>
    <property type="match status" value="1"/>
</dbReference>
<dbReference type="InterPro" id="IPR023179">
    <property type="entry name" value="GTP-bd_ortho_bundle_sf"/>
</dbReference>
<evidence type="ECO:0000256" key="2">
    <source>
        <dbReference type="ARBA" id="ARBA00004604"/>
    </source>
</evidence>
<reference evidence="10 11" key="1">
    <citation type="journal article" date="2015" name="BMC Genomics">
        <title>Insights from the genome of Ophiocordyceps polyrhachis-furcata to pathogenicity and host specificity in insect fungi.</title>
        <authorList>
            <person name="Wichadakul D."/>
            <person name="Kobmoo N."/>
            <person name="Ingsriswang S."/>
            <person name="Tangphatsornruang S."/>
            <person name="Chantasingh D."/>
            <person name="Luangsa-ard J.J."/>
            <person name="Eurwilaichitr L."/>
        </authorList>
    </citation>
    <scope>NUCLEOTIDE SEQUENCE [LARGE SCALE GENOMIC DNA]</scope>
    <source>
        <strain evidence="10 11">BCC 54312</strain>
    </source>
</reference>
<dbReference type="GO" id="GO:0005525">
    <property type="term" value="F:GTP binding"/>
    <property type="evidence" value="ECO:0007669"/>
    <property type="project" value="UniProtKB-KW"/>
</dbReference>
<accession>A0A367L1I4</accession>
<evidence type="ECO:0000259" key="9">
    <source>
        <dbReference type="PROSITE" id="PS51721"/>
    </source>
</evidence>
<feature type="domain" description="CP-type G" evidence="9">
    <location>
        <begin position="249"/>
        <end position="453"/>
    </location>
</feature>
<protein>
    <recommendedName>
        <fullName evidence="3 7">Nucleolar GTP-binding protein 2</fullName>
    </recommendedName>
</protein>
<dbReference type="STRING" id="1330021.A0A367L1I4"/>
<sequence>AGHRPCSYGCQNLSKLEPYSTVPPGISVASNTKSRVGRAMGTDKKEANRRARHSKATDNFGNVRRKGENFYRDAKKVKILSMYKQGNTQRDSQGNITKCASYQSREVPEARIEPNRRWFTNTRTVSQHSLQAFRVALAGRSHNPYEILLKSNKLPLDLVSDERNDSSGVHQRHGLSSTGSFSFTHIFGPKSQRKRVNLGVESLVHLADSTLEIVREEHTSIKNSVYHGCNPSSTSAGPVFDKGQSKRIWNELYKVVDSSDVVLLVLDARDPLGTRCRTIEKYLGQEAPHKHLILILNKCDLIPTGIAVPFRNPFRGRDRLAWRFYSHDPHILFVYLWHLGGFRVTNDSRQASWVRRLSREYPTLAFHASITNSFGKGSLITLLRQFCSLHSNRKQISVGVIGAPNTGKSSIINTLLKKKVCSVAPIPGETKVWQYVSLTRRIYLIDSPGVVPPSSSDSPTDLLLRGVVRMEKVQDPEQYIGAVLDRVKRQHMEKTYGLRVRGSETEFLEALAQKSGRLLRGGEPDISGVAKMVLNDFVRGKIPWFTPLPNIEAGK</sequence>